<evidence type="ECO:0000313" key="3">
    <source>
        <dbReference type="EMBL" id="ODQ65785.1"/>
    </source>
</evidence>
<evidence type="ECO:0000256" key="2">
    <source>
        <dbReference type="SAM" id="MobiDB-lite"/>
    </source>
</evidence>
<dbReference type="Proteomes" id="UP000095009">
    <property type="component" value="Unassembled WGS sequence"/>
</dbReference>
<dbReference type="SUPFAM" id="SSF101152">
    <property type="entry name" value="Mob1/phocein"/>
    <property type="match status" value="1"/>
</dbReference>
<reference evidence="3 4" key="1">
    <citation type="journal article" date="2016" name="Proc. Natl. Acad. Sci. U.S.A.">
        <title>Comparative genomics of biotechnologically important yeasts.</title>
        <authorList>
            <person name="Riley R."/>
            <person name="Haridas S."/>
            <person name="Wolfe K.H."/>
            <person name="Lopes M.R."/>
            <person name="Hittinger C.T."/>
            <person name="Goeker M."/>
            <person name="Salamov A.A."/>
            <person name="Wisecaver J.H."/>
            <person name="Long T.M."/>
            <person name="Calvey C.H."/>
            <person name="Aerts A.L."/>
            <person name="Barry K.W."/>
            <person name="Choi C."/>
            <person name="Clum A."/>
            <person name="Coughlan A.Y."/>
            <person name="Deshpande S."/>
            <person name="Douglass A.P."/>
            <person name="Hanson S.J."/>
            <person name="Klenk H.-P."/>
            <person name="LaButti K.M."/>
            <person name="Lapidus A."/>
            <person name="Lindquist E.A."/>
            <person name="Lipzen A.M."/>
            <person name="Meier-Kolthoff J.P."/>
            <person name="Ohm R.A."/>
            <person name="Otillar R.P."/>
            <person name="Pangilinan J.L."/>
            <person name="Peng Y."/>
            <person name="Rokas A."/>
            <person name="Rosa C.A."/>
            <person name="Scheuner C."/>
            <person name="Sibirny A.A."/>
            <person name="Slot J.C."/>
            <person name="Stielow J.B."/>
            <person name="Sun H."/>
            <person name="Kurtzman C.P."/>
            <person name="Blackwell M."/>
            <person name="Grigoriev I.V."/>
            <person name="Jeffries T.W."/>
        </authorList>
    </citation>
    <scope>NUCLEOTIDE SEQUENCE [LARGE SCALE GENOMIC DNA]</scope>
    <source>
        <strain evidence="3 4">DSM 6958</strain>
    </source>
</reference>
<dbReference type="GO" id="GO:0071958">
    <property type="term" value="C:new mitotic spindle pole body"/>
    <property type="evidence" value="ECO:0007669"/>
    <property type="project" value="EnsemblFungi"/>
</dbReference>
<dbReference type="InterPro" id="IPR005301">
    <property type="entry name" value="MOB_kinase_act_fam"/>
</dbReference>
<dbReference type="GO" id="GO:0071957">
    <property type="term" value="C:old mitotic spindle pole body"/>
    <property type="evidence" value="ECO:0007669"/>
    <property type="project" value="EnsemblFungi"/>
</dbReference>
<dbReference type="STRING" id="857566.A0A1E3PK39"/>
<dbReference type="EMBL" id="KV454409">
    <property type="protein sequence ID" value="ODQ65785.1"/>
    <property type="molecule type" value="Genomic_DNA"/>
</dbReference>
<keyword evidence="4" id="KW-1185">Reference proteome</keyword>
<name>A0A1E3PK39_9ASCO</name>
<dbReference type="Pfam" id="PF03637">
    <property type="entry name" value="Mob1_phocein"/>
    <property type="match status" value="1"/>
</dbReference>
<evidence type="ECO:0008006" key="5">
    <source>
        <dbReference type="Google" id="ProtNLM"/>
    </source>
</evidence>
<keyword evidence="1" id="KW-0479">Metal-binding</keyword>
<protein>
    <recommendedName>
        <fullName evidence="5">Mob1/phocein</fullName>
    </recommendedName>
</protein>
<feature type="binding site" evidence="1">
    <location>
        <position position="86"/>
    </location>
    <ligand>
        <name>Zn(2+)</name>
        <dbReference type="ChEBI" id="CHEBI:29105"/>
    </ligand>
</feature>
<evidence type="ECO:0000256" key="1">
    <source>
        <dbReference type="PIRSR" id="PIRSR605301-1"/>
    </source>
</evidence>
<gene>
    <name evidence="3" type="ORF">NADFUDRAFT_82752</name>
</gene>
<dbReference type="GO" id="GO:0031031">
    <property type="term" value="P:positive regulation of septation initiation signaling"/>
    <property type="evidence" value="ECO:0007669"/>
    <property type="project" value="EnsemblFungi"/>
</dbReference>
<proteinExistence type="predicted"/>
<feature type="compositionally biased region" description="Low complexity" evidence="2">
    <location>
        <begin position="1"/>
        <end position="20"/>
    </location>
</feature>
<keyword evidence="1" id="KW-0862">Zinc</keyword>
<dbReference type="GO" id="GO:1903473">
    <property type="term" value="P:positive regulation of mitotic actomyosin contractile ring contraction"/>
    <property type="evidence" value="ECO:0007669"/>
    <property type="project" value="EnsemblFungi"/>
</dbReference>
<feature type="region of interest" description="Disordered" evidence="2">
    <location>
        <begin position="1"/>
        <end position="30"/>
    </location>
</feature>
<dbReference type="Gene3D" id="1.20.140.30">
    <property type="entry name" value="MOB kinase activator"/>
    <property type="match status" value="1"/>
</dbReference>
<dbReference type="AlphaFoldDB" id="A0A1E3PK39"/>
<evidence type="ECO:0000313" key="4">
    <source>
        <dbReference type="Proteomes" id="UP000095009"/>
    </source>
</evidence>
<organism evidence="3 4">
    <name type="scientific">Nadsonia fulvescens var. elongata DSM 6958</name>
    <dbReference type="NCBI Taxonomy" id="857566"/>
    <lineage>
        <taxon>Eukaryota</taxon>
        <taxon>Fungi</taxon>
        <taxon>Dikarya</taxon>
        <taxon>Ascomycota</taxon>
        <taxon>Saccharomycotina</taxon>
        <taxon>Dipodascomycetes</taxon>
        <taxon>Dipodascales</taxon>
        <taxon>Dipodascales incertae sedis</taxon>
        <taxon>Nadsonia</taxon>
    </lineage>
</organism>
<dbReference type="OrthoDB" id="8170117at2759"/>
<feature type="binding site" evidence="1">
    <location>
        <position position="170"/>
    </location>
    <ligand>
        <name>Zn(2+)</name>
        <dbReference type="ChEBI" id="CHEBI:29105"/>
    </ligand>
</feature>
<accession>A0A1E3PK39</accession>
<dbReference type="PANTHER" id="PTHR22599">
    <property type="entry name" value="MPS ONE BINDER KINASE ACTIVATOR-LIKE MOB"/>
    <property type="match status" value="1"/>
</dbReference>
<dbReference type="GO" id="GO:0031097">
    <property type="term" value="C:medial cortex"/>
    <property type="evidence" value="ECO:0007669"/>
    <property type="project" value="EnsemblFungi"/>
</dbReference>
<dbReference type="GO" id="GO:0035974">
    <property type="term" value="C:meiotic spindle pole body"/>
    <property type="evidence" value="ECO:0007669"/>
    <property type="project" value="EnsemblFungi"/>
</dbReference>
<dbReference type="InterPro" id="IPR036703">
    <property type="entry name" value="MOB_kinase_act_sf"/>
</dbReference>
<dbReference type="GO" id="GO:0034973">
    <property type="term" value="C:Sid2-Mob1 complex"/>
    <property type="evidence" value="ECO:0007669"/>
    <property type="project" value="EnsemblFungi"/>
</dbReference>
<feature type="binding site" evidence="1">
    <location>
        <position position="175"/>
    </location>
    <ligand>
        <name>Zn(2+)</name>
        <dbReference type="ChEBI" id="CHEBI:29105"/>
    </ligand>
</feature>
<feature type="binding site" evidence="1">
    <location>
        <position position="91"/>
    </location>
    <ligand>
        <name>Zn(2+)</name>
        <dbReference type="ChEBI" id="CHEBI:29105"/>
    </ligand>
</feature>
<sequence>MSFFQSLNLNNNSRTTRTPTFKTQNAGGNPRGHLLKQYAEATLGSGSLVHAVVLPQGEDVNEWLAVHVVDFFNQINMLYASITKFCSPETCPRMTATDEYEYLWQDSNSELYKRPTKMSAPAYIEHLMMWVQGYLDNETVFPNKLGAPFPRNFPMIVAQIMKRLFRVYAHLYCHHFDIISELGLPSHLNTSLKHFVLFVKEFNLVDDKELAPLRELIEMLIQA</sequence>
<dbReference type="GO" id="GO:0030295">
    <property type="term" value="F:protein kinase activator activity"/>
    <property type="evidence" value="ECO:0007669"/>
    <property type="project" value="EnsemblFungi"/>
</dbReference>
<dbReference type="SMART" id="SM01388">
    <property type="entry name" value="Mob1_phocein"/>
    <property type="match status" value="1"/>
</dbReference>